<organism evidence="1 2">
    <name type="scientific">Ascaris lumbricoides</name>
    <name type="common">Giant roundworm</name>
    <dbReference type="NCBI Taxonomy" id="6252"/>
    <lineage>
        <taxon>Eukaryota</taxon>
        <taxon>Metazoa</taxon>
        <taxon>Ecdysozoa</taxon>
        <taxon>Nematoda</taxon>
        <taxon>Chromadorea</taxon>
        <taxon>Rhabditida</taxon>
        <taxon>Spirurina</taxon>
        <taxon>Ascaridomorpha</taxon>
        <taxon>Ascaridoidea</taxon>
        <taxon>Ascarididae</taxon>
        <taxon>Ascaris</taxon>
    </lineage>
</organism>
<sequence>MMVLRGKKINWLGSKLREAFEGQCARSSLIGRYVWKNGHVRWAGEHLKDADSDDRGKRATSVIIRQHPLANTHDSLVHCEQSFQRVLAIEGQFQEFKKTKKHFKKCCKFYAY</sequence>
<name>A0A0M3INQ8_ASCLU</name>
<accession>A0A0M3INQ8</accession>
<reference evidence="2" key="1">
    <citation type="submission" date="2017-02" db="UniProtKB">
        <authorList>
            <consortium name="WormBaseParasite"/>
        </authorList>
    </citation>
    <scope>IDENTIFICATION</scope>
</reference>
<evidence type="ECO:0000313" key="2">
    <source>
        <dbReference type="WBParaSite" id="ALUE_0002038601-mRNA-1"/>
    </source>
</evidence>
<evidence type="ECO:0000313" key="1">
    <source>
        <dbReference type="Proteomes" id="UP000036681"/>
    </source>
</evidence>
<dbReference type="WBParaSite" id="ALUE_0002038601-mRNA-1">
    <property type="protein sequence ID" value="ALUE_0002038601-mRNA-1"/>
    <property type="gene ID" value="ALUE_0002038601"/>
</dbReference>
<keyword evidence="1" id="KW-1185">Reference proteome</keyword>
<dbReference type="Proteomes" id="UP000036681">
    <property type="component" value="Unplaced"/>
</dbReference>
<proteinExistence type="predicted"/>
<protein>
    <submittedName>
        <fullName evidence="2">Ceramide kinase</fullName>
    </submittedName>
</protein>
<dbReference type="AlphaFoldDB" id="A0A0M3INQ8"/>